<reference evidence="3 4" key="1">
    <citation type="submission" date="2018-11" db="EMBL/GenBank/DDBJ databases">
        <title>Genomic Encyclopedia of Type Strains, Phase IV (KMG-IV): sequencing the most valuable type-strain genomes for metagenomic binning, comparative biology and taxonomic classification.</title>
        <authorList>
            <person name="Goeker M."/>
        </authorList>
    </citation>
    <scope>NUCLEOTIDE SEQUENCE [LARGE SCALE GENOMIC DNA]</scope>
    <source>
        <strain evidence="3 4">DSM 5900</strain>
    </source>
</reference>
<keyword evidence="2" id="KW-0472">Membrane</keyword>
<protein>
    <recommendedName>
        <fullName evidence="5">Dicarboxylate transport</fullName>
    </recommendedName>
</protein>
<dbReference type="EMBL" id="RJKX01000011">
    <property type="protein sequence ID" value="ROQ00980.1"/>
    <property type="molecule type" value="Genomic_DNA"/>
</dbReference>
<evidence type="ECO:0000256" key="2">
    <source>
        <dbReference type="SAM" id="Phobius"/>
    </source>
</evidence>
<dbReference type="Proteomes" id="UP000278222">
    <property type="component" value="Unassembled WGS sequence"/>
</dbReference>
<comment type="caution">
    <text evidence="3">The sequence shown here is derived from an EMBL/GenBank/DDBJ whole genome shotgun (WGS) entry which is preliminary data.</text>
</comment>
<sequence>MRLGDRQQDDQATGGDRPPRRRRRWQVVVGAALLLAGGWLAAPWIVERVLIGHFAAQGFPDTTLDVRRVGPFETRIEQLRLATVSAERVILRYTPLAALRGDLYSLTLEGLALQGGARETASAMARAEAALRTASGLRIAHIEFGEAKVALGAPGGDWNATLRGSLVQTPSGALEGAVSVVATSIAGAFGGEFRLSPDDAGRTAVRLQVREAVLRLPGLTLEGLAGAVSVARSDGPLPLVDLDVQAGGRAPDGSGLERARLRLVSTGGTALASLAGIDLDGRRFTVESGFDVAAEADGSIALRLARPGSIAFLDRPVRGATPLSLDARIMPGDAPALRLIADADSLRLVHALRLALRPTMLATAAGPARIEDGTLAIDGSLGGDGARGRSELRIPRLVVPARALRAEDVALVVHWEEGPLRFDLTARSLASTAAPPWFAPLPLALSGNGGPAALSFTGRLGGSPVAIDIEGEAAGPGVGRAALRLRPLDLGAAGDLTRLSPALAAIAEAPHGQVAGRAEVAWTQDGLSGGGRLLLREVAATLPIGRVERVNGVVALDRLVPPTTAGPQTLSVGLVDMGLPLTDGTVTFRLDQGGPVLEDARFSAAGGTVRATDALSGGRLTMAAAALNLGLAAAVSGNLMLEIDQERLTARLADDANGLEFALDRPHRGTPTMRAAVDGRPHDLPDDLASRIARDARQAADAHRVPEATLRQMQAYGEP</sequence>
<keyword evidence="2" id="KW-1133">Transmembrane helix</keyword>
<dbReference type="Pfam" id="PF11739">
    <property type="entry name" value="YdbH-like"/>
    <property type="match status" value="1"/>
</dbReference>
<keyword evidence="2" id="KW-0812">Transmembrane</keyword>
<evidence type="ECO:0000313" key="4">
    <source>
        <dbReference type="Proteomes" id="UP000278222"/>
    </source>
</evidence>
<evidence type="ECO:0000313" key="3">
    <source>
        <dbReference type="EMBL" id="ROQ00980.1"/>
    </source>
</evidence>
<name>A0A3N1ME08_9PROT</name>
<evidence type="ECO:0008006" key="5">
    <source>
        <dbReference type="Google" id="ProtNLM"/>
    </source>
</evidence>
<dbReference type="InterPro" id="IPR021730">
    <property type="entry name" value="YdbH"/>
</dbReference>
<feature type="region of interest" description="Disordered" evidence="1">
    <location>
        <begin position="1"/>
        <end position="20"/>
    </location>
</feature>
<keyword evidence="4" id="KW-1185">Reference proteome</keyword>
<accession>A0A3N1ME08</accession>
<evidence type="ECO:0000256" key="1">
    <source>
        <dbReference type="SAM" id="MobiDB-lite"/>
    </source>
</evidence>
<dbReference type="AlphaFoldDB" id="A0A3N1ME08"/>
<proteinExistence type="predicted"/>
<feature type="transmembrane region" description="Helical" evidence="2">
    <location>
        <begin position="27"/>
        <end position="46"/>
    </location>
</feature>
<organism evidence="3 4">
    <name type="scientific">Stella humosa</name>
    <dbReference type="NCBI Taxonomy" id="94"/>
    <lineage>
        <taxon>Bacteria</taxon>
        <taxon>Pseudomonadati</taxon>
        <taxon>Pseudomonadota</taxon>
        <taxon>Alphaproteobacteria</taxon>
        <taxon>Rhodospirillales</taxon>
        <taxon>Stellaceae</taxon>
        <taxon>Stella</taxon>
    </lineage>
</organism>
<gene>
    <name evidence="3" type="ORF">EDC65_0150</name>
</gene>